<dbReference type="GO" id="GO:0042619">
    <property type="term" value="P:poly-hydroxybutyrate biosynthetic process"/>
    <property type="evidence" value="ECO:0007669"/>
    <property type="project" value="UniProtKB-KW"/>
</dbReference>
<dbReference type="InterPro" id="IPR010123">
    <property type="entry name" value="PHA_synth_III_E"/>
</dbReference>
<gene>
    <name evidence="5" type="ORF">GOC74_04965</name>
</gene>
<proteinExistence type="predicted"/>
<accession>A0A847UCS7</accession>
<dbReference type="Pfam" id="PF09712">
    <property type="entry name" value="PHA_synth_III_E"/>
    <property type="match status" value="1"/>
</dbReference>
<evidence type="ECO:0000256" key="4">
    <source>
        <dbReference type="SAM" id="Coils"/>
    </source>
</evidence>
<dbReference type="UniPathway" id="UPA00917"/>
<dbReference type="GeneID" id="94359723"/>
<evidence type="ECO:0000313" key="5">
    <source>
        <dbReference type="EMBL" id="NLV09280.1"/>
    </source>
</evidence>
<keyword evidence="3" id="KW-0583">PHB biosynthesis</keyword>
<dbReference type="EMBL" id="WOYG01000001">
    <property type="protein sequence ID" value="NLV09280.1"/>
    <property type="molecule type" value="Genomic_DNA"/>
</dbReference>
<reference evidence="5" key="1">
    <citation type="submission" date="2019-12" db="EMBL/GenBank/DDBJ databases">
        <title>Whole-genome sequence of Halomicrobium mukohataei pws1.</title>
        <authorList>
            <person name="Verma D.K."/>
            <person name="Gopal K."/>
            <person name="Prasad E.S."/>
        </authorList>
    </citation>
    <scope>NUCLEOTIDE SEQUENCE</scope>
    <source>
        <strain evidence="5">Pws1</strain>
    </source>
</reference>
<evidence type="ECO:0000256" key="2">
    <source>
        <dbReference type="ARBA" id="ARBA00019066"/>
    </source>
</evidence>
<comment type="pathway">
    <text evidence="1">Biopolymer metabolism; poly-(R)-3-hydroxybutanoate biosynthesis.</text>
</comment>
<dbReference type="AlphaFoldDB" id="A0A847UCS7"/>
<evidence type="ECO:0000256" key="1">
    <source>
        <dbReference type="ARBA" id="ARBA00004683"/>
    </source>
</evidence>
<evidence type="ECO:0000313" key="6">
    <source>
        <dbReference type="Proteomes" id="UP000608662"/>
    </source>
</evidence>
<dbReference type="RefSeq" id="WP_170093168.1">
    <property type="nucleotide sequence ID" value="NZ_WOYG01000001.1"/>
</dbReference>
<dbReference type="OrthoDB" id="200001at2157"/>
<comment type="caution">
    <text evidence="5">The sequence shown here is derived from an EMBL/GenBank/DDBJ whole genome shotgun (WGS) entry which is preliminary data.</text>
</comment>
<sequence length="181" mass="20645">MSDTNQMQDEWTEMVEQMNEAVSESVEQNMKAQAAFVESWADAVEDSIPEEENVTEGIQGYNQAYEEWMNAAEKMLERTGDAAQGEDVDPTEFRDIWLQSANEAFKHVMGTSAFAAANGQLVETMMEMRQQADDIGQDSIAQMGFSTREDVEEVGERLVELERRQHEVEQKLDQILDHLEE</sequence>
<keyword evidence="4" id="KW-0175">Coiled coil</keyword>
<feature type="coiled-coil region" evidence="4">
    <location>
        <begin position="151"/>
        <end position="178"/>
    </location>
</feature>
<organism evidence="5 6">
    <name type="scientific">Halomicrobium mukohataei</name>
    <dbReference type="NCBI Taxonomy" id="57705"/>
    <lineage>
        <taxon>Archaea</taxon>
        <taxon>Methanobacteriati</taxon>
        <taxon>Methanobacteriota</taxon>
        <taxon>Stenosarchaea group</taxon>
        <taxon>Halobacteria</taxon>
        <taxon>Halobacteriales</taxon>
        <taxon>Haloarculaceae</taxon>
        <taxon>Halomicrobium</taxon>
    </lineage>
</organism>
<protein>
    <recommendedName>
        <fullName evidence="2">Poly(3-hydroxyalkanoate) polymerase subunit PhaE</fullName>
    </recommendedName>
</protein>
<dbReference type="Proteomes" id="UP000608662">
    <property type="component" value="Unassembled WGS sequence"/>
</dbReference>
<name>A0A847UCS7_9EURY</name>
<evidence type="ECO:0000256" key="3">
    <source>
        <dbReference type="ARBA" id="ARBA00022752"/>
    </source>
</evidence>